<dbReference type="InterPro" id="IPR000212">
    <property type="entry name" value="DNA_helicase_UvrD/REP"/>
</dbReference>
<keyword evidence="2" id="KW-0378">Hydrolase</keyword>
<dbReference type="Gene3D" id="3.40.50.300">
    <property type="entry name" value="P-loop containing nucleotide triphosphate hydrolases"/>
    <property type="match status" value="1"/>
</dbReference>
<keyword evidence="1" id="KW-0547">Nucleotide-binding</keyword>
<dbReference type="AlphaFoldDB" id="X1GTU0"/>
<dbReference type="InterPro" id="IPR013986">
    <property type="entry name" value="DExx_box_DNA_helicase_dom_sf"/>
</dbReference>
<reference evidence="6" key="1">
    <citation type="journal article" date="2014" name="Front. Microbiol.">
        <title>High frequency of phylogenetically diverse reductive dehalogenase-homologous genes in deep subseafloor sedimentary metagenomes.</title>
        <authorList>
            <person name="Kawai M."/>
            <person name="Futagami T."/>
            <person name="Toyoda A."/>
            <person name="Takaki Y."/>
            <person name="Nishi S."/>
            <person name="Hori S."/>
            <person name="Arai W."/>
            <person name="Tsubouchi T."/>
            <person name="Morono Y."/>
            <person name="Uchiyama I."/>
            <person name="Ito T."/>
            <person name="Fujiyama A."/>
            <person name="Inagaki F."/>
            <person name="Takami H."/>
        </authorList>
    </citation>
    <scope>NUCLEOTIDE SEQUENCE</scope>
    <source>
        <strain evidence="6">Expedition CK06-06</strain>
    </source>
</reference>
<dbReference type="GO" id="GO:0016787">
    <property type="term" value="F:hydrolase activity"/>
    <property type="evidence" value="ECO:0007669"/>
    <property type="project" value="UniProtKB-KW"/>
</dbReference>
<dbReference type="InterPro" id="IPR014016">
    <property type="entry name" value="UvrD-like_ATP-bd"/>
</dbReference>
<gene>
    <name evidence="6" type="ORF">S03H2_10595</name>
</gene>
<dbReference type="InterPro" id="IPR049468">
    <property type="entry name" value="Restrct_endonuc-II-like_dom"/>
</dbReference>
<dbReference type="SUPFAM" id="SSF52540">
    <property type="entry name" value="P-loop containing nucleoside triphosphate hydrolases"/>
    <property type="match status" value="1"/>
</dbReference>
<protein>
    <recommendedName>
        <fullName evidence="5">UvrD-like helicase ATP-binding domain-containing protein</fullName>
    </recommendedName>
</protein>
<dbReference type="PANTHER" id="PTHR11070">
    <property type="entry name" value="UVRD / RECB / PCRA DNA HELICASE FAMILY MEMBER"/>
    <property type="match status" value="1"/>
</dbReference>
<evidence type="ECO:0000256" key="2">
    <source>
        <dbReference type="ARBA" id="ARBA00022801"/>
    </source>
</evidence>
<dbReference type="InterPro" id="IPR027417">
    <property type="entry name" value="P-loop_NTPase"/>
</dbReference>
<accession>X1GTU0</accession>
<feature type="non-terminal residue" evidence="6">
    <location>
        <position position="501"/>
    </location>
</feature>
<evidence type="ECO:0000259" key="5">
    <source>
        <dbReference type="PROSITE" id="PS51198"/>
    </source>
</evidence>
<dbReference type="Gene3D" id="3.40.960.10">
    <property type="entry name" value="VSR Endonuclease"/>
    <property type="match status" value="1"/>
</dbReference>
<keyword evidence="3" id="KW-0347">Helicase</keyword>
<dbReference type="Pfam" id="PF18741">
    <property type="entry name" value="MTES_1575"/>
    <property type="match status" value="1"/>
</dbReference>
<proteinExistence type="predicted"/>
<dbReference type="Pfam" id="PF00580">
    <property type="entry name" value="UvrD-helicase"/>
    <property type="match status" value="1"/>
</dbReference>
<dbReference type="GO" id="GO:0003677">
    <property type="term" value="F:DNA binding"/>
    <property type="evidence" value="ECO:0007669"/>
    <property type="project" value="InterPro"/>
</dbReference>
<dbReference type="EMBL" id="BARU01005442">
    <property type="protein sequence ID" value="GAH36428.1"/>
    <property type="molecule type" value="Genomic_DNA"/>
</dbReference>
<evidence type="ECO:0000256" key="1">
    <source>
        <dbReference type="ARBA" id="ARBA00022741"/>
    </source>
</evidence>
<comment type="caution">
    <text evidence="6">The sequence shown here is derived from an EMBL/GenBank/DDBJ whole genome shotgun (WGS) entry which is preliminary data.</text>
</comment>
<dbReference type="SUPFAM" id="SSF52980">
    <property type="entry name" value="Restriction endonuclease-like"/>
    <property type="match status" value="1"/>
</dbReference>
<keyword evidence="4" id="KW-0067">ATP-binding</keyword>
<dbReference type="GO" id="GO:0005524">
    <property type="term" value="F:ATP binding"/>
    <property type="evidence" value="ECO:0007669"/>
    <property type="project" value="UniProtKB-KW"/>
</dbReference>
<evidence type="ECO:0000256" key="3">
    <source>
        <dbReference type="ARBA" id="ARBA00022806"/>
    </source>
</evidence>
<dbReference type="InterPro" id="IPR011335">
    <property type="entry name" value="Restrct_endonuc-II-like"/>
</dbReference>
<organism evidence="6">
    <name type="scientific">marine sediment metagenome</name>
    <dbReference type="NCBI Taxonomy" id="412755"/>
    <lineage>
        <taxon>unclassified sequences</taxon>
        <taxon>metagenomes</taxon>
        <taxon>ecological metagenomes</taxon>
    </lineage>
</organism>
<name>X1GTU0_9ZZZZ</name>
<dbReference type="CDD" id="cd17932">
    <property type="entry name" value="DEXQc_UvrD"/>
    <property type="match status" value="1"/>
</dbReference>
<dbReference type="GO" id="GO:0003678">
    <property type="term" value="F:DNA helicase activity"/>
    <property type="evidence" value="ECO:0007669"/>
    <property type="project" value="InterPro"/>
</dbReference>
<dbReference type="Gene3D" id="1.10.10.160">
    <property type="match status" value="1"/>
</dbReference>
<evidence type="ECO:0000256" key="4">
    <source>
        <dbReference type="ARBA" id="ARBA00022840"/>
    </source>
</evidence>
<dbReference type="PROSITE" id="PS51198">
    <property type="entry name" value="UVRD_HELICASE_ATP_BIND"/>
    <property type="match status" value="1"/>
</dbReference>
<feature type="domain" description="UvrD-like helicase ATP-binding" evidence="5">
    <location>
        <begin position="204"/>
        <end position="477"/>
    </location>
</feature>
<evidence type="ECO:0000313" key="6">
    <source>
        <dbReference type="EMBL" id="GAH36428.1"/>
    </source>
</evidence>
<sequence>TSIVVVNQDLSYENAIGSIPRIVDNIIFPSWYKGISICFFSKIDRTIYLPRSIQSSEIHQSLPEVLQLLSSEQLISILDRVNYTFLLTESLSQSHQKTIFTPIEDLLLKALEDESLEYVPQIRFGIYTVDFLVTVGNQKVMVECDGREYHSKEADDERDKVLLKEGYPIIHFTGSEIFSNAKKCVDAVRDIANQRPIPHYDIDSNLDTDQIKAVSSIRGPIRALAPAGSGKTKTLINRIGHLINQGISEERILALAFNTKAREEMQNRLQEKGIYSSEIRTFHSFGYEIVRKSFKWKFQDQGIRRTKRNLLKNAVSKKYPIPAKRNKDPLDVFQDALRQAKMELIPLEELKVEYENKIYPFQEVFHNYIEAQKQINFMDFDDMIYLAIRALLDDDSLRKEYQNRFEYILVDEYQDLNQAQLILLHLISLPENNIFVVGDDDQMIYGWRGAEIRHILDFNNRYSITKNIVLSTNYRSSKKIIRHAKWLIDHNQERVTKEIRP</sequence>
<feature type="non-terminal residue" evidence="6">
    <location>
        <position position="1"/>
    </location>
</feature>